<protein>
    <recommendedName>
        <fullName evidence="4">Beta/Gamma crystallin</fullName>
    </recommendedName>
</protein>
<evidence type="ECO:0000313" key="3">
    <source>
        <dbReference type="Proteomes" id="UP001243420"/>
    </source>
</evidence>
<evidence type="ECO:0000256" key="1">
    <source>
        <dbReference type="SAM" id="SignalP"/>
    </source>
</evidence>
<keyword evidence="1" id="KW-0732">Signal</keyword>
<proteinExistence type="predicted"/>
<dbReference type="EMBL" id="CP122537">
    <property type="protein sequence ID" value="WGH79709.1"/>
    <property type="molecule type" value="Genomic_DNA"/>
</dbReference>
<feature type="chain" id="PRO_5047549266" description="Beta/Gamma crystallin" evidence="1">
    <location>
        <begin position="18"/>
        <end position="132"/>
    </location>
</feature>
<feature type="signal peptide" evidence="1">
    <location>
        <begin position="1"/>
        <end position="17"/>
    </location>
</feature>
<organism evidence="2 3">
    <name type="scientific">Jannaschia ovalis</name>
    <dbReference type="NCBI Taxonomy" id="3038773"/>
    <lineage>
        <taxon>Bacteria</taxon>
        <taxon>Pseudomonadati</taxon>
        <taxon>Pseudomonadota</taxon>
        <taxon>Alphaproteobacteria</taxon>
        <taxon>Rhodobacterales</taxon>
        <taxon>Roseobacteraceae</taxon>
        <taxon>Jannaschia</taxon>
    </lineage>
</organism>
<keyword evidence="3" id="KW-1185">Reference proteome</keyword>
<gene>
    <name evidence="2" type="ORF">P8627_05455</name>
</gene>
<reference evidence="2 3" key="1">
    <citation type="submission" date="2023-04" db="EMBL/GenBank/DDBJ databases">
        <title>Jannaschia ovalis sp. nov., a marine bacterium isolated from sea tidal flat.</title>
        <authorList>
            <person name="Kwon D.Y."/>
            <person name="Kim J.-J."/>
        </authorList>
    </citation>
    <scope>NUCLEOTIDE SEQUENCE [LARGE SCALE GENOMIC DNA]</scope>
    <source>
        <strain evidence="2 3">GRR-S6-38</strain>
    </source>
</reference>
<dbReference type="Proteomes" id="UP001243420">
    <property type="component" value="Chromosome"/>
</dbReference>
<dbReference type="RefSeq" id="WP_279966641.1">
    <property type="nucleotide sequence ID" value="NZ_CP122537.1"/>
</dbReference>
<sequence>MRLTALLILATATPALAERAVSAAEFAEMVTGRTLYFDRFGQAFGAEQYFEDSRVIWAFESGQCQRGIWFENAAGQICFVYESEAVPQCWQFLQMPDGAFHARSVGADPAEDLVTRDVSRDPLDCPLPDLGV</sequence>
<evidence type="ECO:0008006" key="4">
    <source>
        <dbReference type="Google" id="ProtNLM"/>
    </source>
</evidence>
<accession>A0ABY8LHP0</accession>
<evidence type="ECO:0000313" key="2">
    <source>
        <dbReference type="EMBL" id="WGH79709.1"/>
    </source>
</evidence>
<name>A0ABY8LHP0_9RHOB</name>